<dbReference type="InterPro" id="IPR027417">
    <property type="entry name" value="P-loop_NTPase"/>
</dbReference>
<organism evidence="2 3">
    <name type="scientific">Noviherbaspirillum suwonense</name>
    <dbReference type="NCBI Taxonomy" id="1224511"/>
    <lineage>
        <taxon>Bacteria</taxon>
        <taxon>Pseudomonadati</taxon>
        <taxon>Pseudomonadota</taxon>
        <taxon>Betaproteobacteria</taxon>
        <taxon>Burkholderiales</taxon>
        <taxon>Oxalobacteraceae</taxon>
        <taxon>Noviherbaspirillum</taxon>
    </lineage>
</organism>
<keyword evidence="2" id="KW-0378">Hydrolase</keyword>
<feature type="coiled-coil region" evidence="1">
    <location>
        <begin position="539"/>
        <end position="566"/>
    </location>
</feature>
<keyword evidence="2" id="KW-0540">Nuclease</keyword>
<dbReference type="GO" id="GO:0004527">
    <property type="term" value="F:exonuclease activity"/>
    <property type="evidence" value="ECO:0007669"/>
    <property type="project" value="UniProtKB-KW"/>
</dbReference>
<keyword evidence="2" id="KW-0269">Exonuclease</keyword>
<dbReference type="EMBL" id="FXUL01000008">
    <property type="protein sequence ID" value="SMP62356.1"/>
    <property type="molecule type" value="Genomic_DNA"/>
</dbReference>
<protein>
    <submittedName>
        <fullName evidence="2">Exonuclease SbcC</fullName>
    </submittedName>
</protein>
<keyword evidence="1" id="KW-0175">Coiled coil</keyword>
<proteinExistence type="predicted"/>
<evidence type="ECO:0000256" key="1">
    <source>
        <dbReference type="SAM" id="Coils"/>
    </source>
</evidence>
<dbReference type="Proteomes" id="UP001158049">
    <property type="component" value="Unassembled WGS sequence"/>
</dbReference>
<dbReference type="PANTHER" id="PTHR32114:SF2">
    <property type="entry name" value="ABC TRANSPORTER ABCH.3"/>
    <property type="match status" value="1"/>
</dbReference>
<name>A0ABY1QC70_9BURK</name>
<keyword evidence="3" id="KW-1185">Reference proteome</keyword>
<evidence type="ECO:0000313" key="3">
    <source>
        <dbReference type="Proteomes" id="UP001158049"/>
    </source>
</evidence>
<dbReference type="Gene3D" id="3.40.50.300">
    <property type="entry name" value="P-loop containing nucleotide triphosphate hydrolases"/>
    <property type="match status" value="2"/>
</dbReference>
<feature type="coiled-coil region" evidence="1">
    <location>
        <begin position="145"/>
        <end position="172"/>
    </location>
</feature>
<reference evidence="2 3" key="1">
    <citation type="submission" date="2017-05" db="EMBL/GenBank/DDBJ databases">
        <authorList>
            <person name="Varghese N."/>
            <person name="Submissions S."/>
        </authorList>
    </citation>
    <scope>NUCLEOTIDE SEQUENCE [LARGE SCALE GENOMIC DNA]</scope>
    <source>
        <strain evidence="2 3">DSM 26001</strain>
    </source>
</reference>
<dbReference type="PANTHER" id="PTHR32114">
    <property type="entry name" value="ABC TRANSPORTER ABCH.3"/>
    <property type="match status" value="1"/>
</dbReference>
<evidence type="ECO:0000313" key="2">
    <source>
        <dbReference type="EMBL" id="SMP62356.1"/>
    </source>
</evidence>
<accession>A0ABY1QC70</accession>
<gene>
    <name evidence="2" type="ORF">SAMN06295970_10897</name>
</gene>
<comment type="caution">
    <text evidence="2">The sequence shown here is derived from an EMBL/GenBank/DDBJ whole genome shotgun (WGS) entry which is preliminary data.</text>
</comment>
<dbReference type="SUPFAM" id="SSF52540">
    <property type="entry name" value="P-loop containing nucleoside triphosphate hydrolases"/>
    <property type="match status" value="1"/>
</dbReference>
<sequence>MGKTSILSALELGLTGRIAHLENKSSYRDFLTNFAAHSGSIELVAEHLPQYQGNGKGSLTFSPEVFESNPVLSSSYASFFSERCFLPQGVLGRLLEIYDEQSSNTNSRLTQFVKELLRLDPLDALAEGLSHAFNITRVRKIAPAYKQLEALLENYESQASRLQENIDSAFGAINTRLTRLNDMLSSLTGQPSKLEMGLSVITLRKQLADGQSDEKKLSEAVQNKSQVASLITRLTKLGEESADADIAEKERAEAQLSAEFESWFNGPGSQIGQAVTDLRPYNSELSTSDSDLATVMDEALHWCKSEISRCNRVLEQHTDSNEKLITAQGVVQRASTRIREINELLAAGAIDARTLANALAGIAPHVEANLCPVCSRDYSEVHTQPLTTHIAATIANLTSEAGRLQSLAAERAAENERLTIAQRDLVVAERGTLDSDSVLVWRQRLSTVTSINGRLAELQIESIKGRQIGTALANARREVSEIRKAIHSSATLLPEIQMIVERITKLPTTNFPTLQEGLREAEVIILNRISEIEARLTLRVSLASELDQYERELELHTNRKEQQQKVRSKSDVIKKTMREVGEVRDTAKLVAAAASGVRSGIVRDVFSGSLNTIWRDLFVRLAPSEQFIPQFQLPPHDDGKVEAVLETLHKSGLAGGAPGTMLSQGNLNTAALTLFLALNLSVPSQLPWLVLDDPVQSMDDLHVAQFAALLRTLSKGLGKQLIVAVHERALFDYLTLELSPAFAGDSLVTVEISRNFQGETIADPRFFEFEVDKAVVT</sequence>